<evidence type="ECO:0000313" key="1">
    <source>
        <dbReference type="EMBL" id="OGM26025.1"/>
    </source>
</evidence>
<reference evidence="1 2" key="1">
    <citation type="journal article" date="2016" name="Nat. Commun.">
        <title>Thousands of microbial genomes shed light on interconnected biogeochemical processes in an aquifer system.</title>
        <authorList>
            <person name="Anantharaman K."/>
            <person name="Brown C.T."/>
            <person name="Hug L.A."/>
            <person name="Sharon I."/>
            <person name="Castelle C.J."/>
            <person name="Probst A.J."/>
            <person name="Thomas B.C."/>
            <person name="Singh A."/>
            <person name="Wilkins M.J."/>
            <person name="Karaoz U."/>
            <person name="Brodie E.L."/>
            <person name="Williams K.H."/>
            <person name="Hubbard S.S."/>
            <person name="Banfield J.F."/>
        </authorList>
    </citation>
    <scope>NUCLEOTIDE SEQUENCE [LARGE SCALE GENOMIC DNA]</scope>
</reference>
<evidence type="ECO:0000313" key="2">
    <source>
        <dbReference type="Proteomes" id="UP000178851"/>
    </source>
</evidence>
<proteinExistence type="predicted"/>
<sequence>MATDTNLDVESHVVEEASRKLRDARSRTLNPQEIERIDIVGKHLEQSSSATRAMFERDSEVAITQISRLHYDPDLGMRQELYRQAVKMSWTYVFKDGKQLCQEAFGSDVKTREVEDLWVKIAGKIFYSAGEEGIKMGRREISISEPEFDDFLKKYFSILSKKKGWQDTNEKIDVRIIACKRAITAQREGKDKGYWPVQKVGNKYEFSTNTFNWLIASHFTADFYDGQDNTEVFLADDLVSNAVGANEVIGRLKSSGYFDASKYKANKLILSFIAERFLMDPIQKKEVAGFVQLVAENIGGREGFLVAHGILNDLDSIYSQFEEQEKTLTPARYSLEDEERKYFYPQREVVVEPEIIDQALARAKALNDPREFWEDIFVRTGIDFRMTQKFEKGKYKKDLKDFYDSALAERKQIAVEIIAIADMMGFDPETAKDLAAAAQLYWGEAIIGIDNASDLHKRRKGIDTVVAKEGVGPAIDKSMVALGGILKDVFGQEDGAKLGLELAETLESTFGGNVHLRELGWESGYGEHKRQMGRLIRAFSLFTTYMGEQTGFPEATKYLALAQRLSNTLGQINNAIEDVNPPDEKHERGGDIGQVTIFWKTLNELPEDNVSTEEKAFVRRVIDAESERKISGRSRTVEEEEDFQKVLDTGKRCQSEVAKALEGEASVLYERSVKCIDKAVERLPIFDQRVQKAKDVLLYGVNYQLNKFQSFASGDLGGEPEETPIPIGIAFPADVRVPESV</sequence>
<name>A0A1F7YHQ0_9BACT</name>
<dbReference type="AlphaFoldDB" id="A0A1F7YHQ0"/>
<dbReference type="Proteomes" id="UP000178851">
    <property type="component" value="Unassembled WGS sequence"/>
</dbReference>
<organism evidence="1 2">
    <name type="scientific">Candidatus Woesebacteria bacterium RIFCSPHIGHO2_01_FULL_39_28</name>
    <dbReference type="NCBI Taxonomy" id="1802496"/>
    <lineage>
        <taxon>Bacteria</taxon>
        <taxon>Candidatus Woeseibacteriota</taxon>
    </lineage>
</organism>
<accession>A0A1F7YHQ0</accession>
<gene>
    <name evidence="1" type="ORF">A2627_05365</name>
</gene>
<comment type="caution">
    <text evidence="1">The sequence shown here is derived from an EMBL/GenBank/DDBJ whole genome shotgun (WGS) entry which is preliminary data.</text>
</comment>
<protein>
    <submittedName>
        <fullName evidence="1">Uncharacterized protein</fullName>
    </submittedName>
</protein>
<dbReference type="EMBL" id="MGGI01000017">
    <property type="protein sequence ID" value="OGM26025.1"/>
    <property type="molecule type" value="Genomic_DNA"/>
</dbReference>